<protein>
    <submittedName>
        <fullName evidence="4">Tetratricopeptide repeat protein</fullName>
    </submittedName>
</protein>
<evidence type="ECO:0000256" key="1">
    <source>
        <dbReference type="ARBA" id="ARBA00022737"/>
    </source>
</evidence>
<dbReference type="SMART" id="SM00028">
    <property type="entry name" value="TPR"/>
    <property type="match status" value="4"/>
</dbReference>
<reference evidence="4 5" key="1">
    <citation type="submission" date="2021-07" db="EMBL/GenBank/DDBJ databases">
        <title>Genomic diversity and antimicrobial resistance of Prevotella spp. isolated from chronic lung disease airways.</title>
        <authorList>
            <person name="Webb K.A."/>
            <person name="Olagoke O.S."/>
            <person name="Baird T."/>
            <person name="Neill J."/>
            <person name="Pham A."/>
            <person name="Wells T.J."/>
            <person name="Ramsay K.A."/>
            <person name="Bell S.C."/>
            <person name="Sarovich D.S."/>
            <person name="Price E.P."/>
        </authorList>
    </citation>
    <scope>NUCLEOTIDE SEQUENCE [LARGE SCALE GENOMIC DNA]</scope>
    <source>
        <strain evidence="4 5">SCHI0011.S.12</strain>
    </source>
</reference>
<feature type="signal peptide" evidence="3">
    <location>
        <begin position="1"/>
        <end position="19"/>
    </location>
</feature>
<dbReference type="Pfam" id="PF13432">
    <property type="entry name" value="TPR_16"/>
    <property type="match status" value="1"/>
</dbReference>
<keyword evidence="5" id="KW-1185">Reference proteome</keyword>
<dbReference type="PANTHER" id="PTHR44858:SF1">
    <property type="entry name" value="UDP-N-ACETYLGLUCOSAMINE--PEPTIDE N-ACETYLGLUCOSAMINYLTRANSFERASE SPINDLY-RELATED"/>
    <property type="match status" value="1"/>
</dbReference>
<evidence type="ECO:0000313" key="5">
    <source>
        <dbReference type="Proteomes" id="UP000788426"/>
    </source>
</evidence>
<feature type="chain" id="PRO_5046544656" evidence="3">
    <location>
        <begin position="20"/>
        <end position="231"/>
    </location>
</feature>
<dbReference type="PANTHER" id="PTHR44858">
    <property type="entry name" value="TETRATRICOPEPTIDE REPEAT PROTEIN 6"/>
    <property type="match status" value="1"/>
</dbReference>
<keyword evidence="2" id="KW-0802">TPR repeat</keyword>
<evidence type="ECO:0000313" key="4">
    <source>
        <dbReference type="EMBL" id="MBW4768238.1"/>
    </source>
</evidence>
<dbReference type="InterPro" id="IPR019734">
    <property type="entry name" value="TPR_rpt"/>
</dbReference>
<evidence type="ECO:0000256" key="2">
    <source>
        <dbReference type="ARBA" id="ARBA00022803"/>
    </source>
</evidence>
<accession>A0ABS6Y9J7</accession>
<dbReference type="RefSeq" id="WP_219478889.1">
    <property type="nucleotide sequence ID" value="NZ_JAHXCT010000001.1"/>
</dbReference>
<dbReference type="Proteomes" id="UP000788426">
    <property type="component" value="Unassembled WGS sequence"/>
</dbReference>
<keyword evidence="3" id="KW-0732">Signal</keyword>
<dbReference type="InterPro" id="IPR050498">
    <property type="entry name" value="Ycf3"/>
</dbReference>
<proteinExistence type="predicted"/>
<comment type="caution">
    <text evidence="4">The sequence shown here is derived from an EMBL/GenBank/DDBJ whole genome shotgun (WGS) entry which is preliminary data.</text>
</comment>
<dbReference type="EMBL" id="JAHXCT010000001">
    <property type="protein sequence ID" value="MBW4768238.1"/>
    <property type="molecule type" value="Genomic_DNA"/>
</dbReference>
<name>A0ABS6Y9J7_9BACT</name>
<evidence type="ECO:0000256" key="3">
    <source>
        <dbReference type="SAM" id="SignalP"/>
    </source>
</evidence>
<keyword evidence="1" id="KW-0677">Repeat</keyword>
<sequence length="231" mass="26995">MKRIIYVALLLLLSKSAFCQSKEQLRDSLTAITTQLKTHPTSIELLLKKAGYSMQLENWQYAIDAYSDILKQKPNNQTALYFRAYLYDKTNRLNLSRTDYEALLKANPNHFEGRLGLALLNNKTNRTTEAMDILNQLIEAYPDSAITYAIRASFEEEKQQYELAEYDFAEAEKRAPSNIDYSLGRVEMLINQEKYTEALEHLNMLSNRKVPRVKLEYYYRLCANHNKKKKK</sequence>
<organism evidence="4 5">
    <name type="scientific">Hoylesella nanceiensis</name>
    <dbReference type="NCBI Taxonomy" id="425941"/>
    <lineage>
        <taxon>Bacteria</taxon>
        <taxon>Pseudomonadati</taxon>
        <taxon>Bacteroidota</taxon>
        <taxon>Bacteroidia</taxon>
        <taxon>Bacteroidales</taxon>
        <taxon>Prevotellaceae</taxon>
        <taxon>Hoylesella</taxon>
    </lineage>
</organism>
<gene>
    <name evidence="4" type="ORF">KZO38_00440</name>
</gene>